<dbReference type="GO" id="GO:0005524">
    <property type="term" value="F:ATP binding"/>
    <property type="evidence" value="ECO:0007669"/>
    <property type="project" value="UniProtKB-KW"/>
</dbReference>
<dbReference type="PANTHER" id="PTHR45623:SF14">
    <property type="entry name" value="CHROMODOMAIN-HELICASE-DNA-BINDING PROTEIN 1"/>
    <property type="match status" value="1"/>
</dbReference>
<keyword evidence="4" id="KW-0547">Nucleotide-binding</keyword>
<dbReference type="SMART" id="SM01176">
    <property type="entry name" value="DUF4208"/>
    <property type="match status" value="1"/>
</dbReference>
<dbReference type="Pfam" id="PF23588">
    <property type="entry name" value="HTH_CHD1_Hrp3"/>
    <property type="match status" value="1"/>
</dbReference>
<reference evidence="15 16" key="1">
    <citation type="journal article" date="2024" name="Nat. Commun.">
        <title>Phylogenomics reveals the evolutionary origins of lichenization in chlorophyte algae.</title>
        <authorList>
            <person name="Puginier C."/>
            <person name="Libourel C."/>
            <person name="Otte J."/>
            <person name="Skaloud P."/>
            <person name="Haon M."/>
            <person name="Grisel S."/>
            <person name="Petersen M."/>
            <person name="Berrin J.G."/>
            <person name="Delaux P.M."/>
            <person name="Dal Grande F."/>
            <person name="Keller J."/>
        </authorList>
    </citation>
    <scope>NUCLEOTIDE SEQUENCE [LARGE SCALE GENOMIC DNA]</scope>
    <source>
        <strain evidence="15 16">SAG 2145</strain>
    </source>
</reference>
<dbReference type="InterPro" id="IPR056302">
    <property type="entry name" value="CHD1-2/Hrp3_HTH"/>
</dbReference>
<evidence type="ECO:0000256" key="1">
    <source>
        <dbReference type="ARBA" id="ARBA00004123"/>
    </source>
</evidence>
<dbReference type="InterPro" id="IPR001650">
    <property type="entry name" value="Helicase_C-like"/>
</dbReference>
<evidence type="ECO:0000256" key="4">
    <source>
        <dbReference type="ARBA" id="ARBA00022741"/>
    </source>
</evidence>
<dbReference type="CDD" id="cd18793">
    <property type="entry name" value="SF2_C_SNF"/>
    <property type="match status" value="1"/>
</dbReference>
<feature type="domain" description="Chromo" evidence="12">
    <location>
        <begin position="323"/>
        <end position="394"/>
    </location>
</feature>
<feature type="compositionally biased region" description="Basic and acidic residues" evidence="11">
    <location>
        <begin position="1604"/>
        <end position="1621"/>
    </location>
</feature>
<feature type="compositionally biased region" description="Acidic residues" evidence="11">
    <location>
        <begin position="1634"/>
        <end position="1647"/>
    </location>
</feature>
<feature type="compositionally biased region" description="Acidic residues" evidence="11">
    <location>
        <begin position="97"/>
        <end position="111"/>
    </location>
</feature>
<dbReference type="CDD" id="cd18659">
    <property type="entry name" value="CD2_tandem"/>
    <property type="match status" value="1"/>
</dbReference>
<feature type="region of interest" description="Disordered" evidence="11">
    <location>
        <begin position="64"/>
        <end position="189"/>
    </location>
</feature>
<dbReference type="InterPro" id="IPR025260">
    <property type="entry name" value="CHD1-like_C"/>
</dbReference>
<dbReference type="InterPro" id="IPR000953">
    <property type="entry name" value="Chromo/chromo_shadow_dom"/>
</dbReference>
<dbReference type="SMART" id="SM00487">
    <property type="entry name" value="DEXDc"/>
    <property type="match status" value="1"/>
</dbReference>
<dbReference type="NCBIfam" id="TIGR03060">
    <property type="entry name" value="PS_II_psb29"/>
    <property type="match status" value="1"/>
</dbReference>
<dbReference type="InterPro" id="IPR000330">
    <property type="entry name" value="SNF2_N"/>
</dbReference>
<keyword evidence="16" id="KW-1185">Reference proteome</keyword>
<dbReference type="InterPro" id="IPR014001">
    <property type="entry name" value="Helicase_ATP-bd"/>
</dbReference>
<dbReference type="GO" id="GO:0010207">
    <property type="term" value="P:photosystem II assembly"/>
    <property type="evidence" value="ECO:0007669"/>
    <property type="project" value="InterPro"/>
</dbReference>
<dbReference type="InterPro" id="IPR023780">
    <property type="entry name" value="Chromo_domain"/>
</dbReference>
<dbReference type="CDD" id="cd18660">
    <property type="entry name" value="CD1_tandem"/>
    <property type="match status" value="1"/>
</dbReference>
<organism evidence="15 16">
    <name type="scientific">Apatococcus lobatus</name>
    <dbReference type="NCBI Taxonomy" id="904363"/>
    <lineage>
        <taxon>Eukaryota</taxon>
        <taxon>Viridiplantae</taxon>
        <taxon>Chlorophyta</taxon>
        <taxon>core chlorophytes</taxon>
        <taxon>Trebouxiophyceae</taxon>
        <taxon>Chlorellales</taxon>
        <taxon>Chlorellaceae</taxon>
        <taxon>Apatococcus</taxon>
    </lineage>
</organism>
<protein>
    <submittedName>
        <fullName evidence="15">Uncharacterized protein</fullName>
    </submittedName>
</protein>
<feature type="domain" description="Helicase C-terminal" evidence="14">
    <location>
        <begin position="834"/>
        <end position="990"/>
    </location>
</feature>
<feature type="compositionally biased region" description="Polar residues" evidence="11">
    <location>
        <begin position="1"/>
        <end position="22"/>
    </location>
</feature>
<feature type="region of interest" description="Disordered" evidence="11">
    <location>
        <begin position="1105"/>
        <end position="1156"/>
    </location>
</feature>
<dbReference type="InterPro" id="IPR017499">
    <property type="entry name" value="Thf1"/>
</dbReference>
<dbReference type="GO" id="GO:0004386">
    <property type="term" value="F:helicase activity"/>
    <property type="evidence" value="ECO:0007669"/>
    <property type="project" value="UniProtKB-KW"/>
</dbReference>
<accession>A0AAW1RSJ1</accession>
<dbReference type="PROSITE" id="PS51192">
    <property type="entry name" value="HELICASE_ATP_BIND_1"/>
    <property type="match status" value="1"/>
</dbReference>
<feature type="compositionally biased region" description="Basic and acidic residues" evidence="11">
    <location>
        <begin position="1702"/>
        <end position="1712"/>
    </location>
</feature>
<dbReference type="Gene3D" id="2.40.50.40">
    <property type="match status" value="2"/>
</dbReference>
<evidence type="ECO:0000256" key="3">
    <source>
        <dbReference type="ARBA" id="ARBA00022737"/>
    </source>
</evidence>
<keyword evidence="5" id="KW-0378">Hydrolase</keyword>
<evidence type="ECO:0000256" key="2">
    <source>
        <dbReference type="ARBA" id="ARBA00007025"/>
    </source>
</evidence>
<feature type="region of interest" description="Disordered" evidence="11">
    <location>
        <begin position="1"/>
        <end position="48"/>
    </location>
</feature>
<dbReference type="FunFam" id="3.40.50.300:FF:000130">
    <property type="entry name" value="Chromodomain-helicase-DNA-binding protein 2 isoform 1"/>
    <property type="match status" value="1"/>
</dbReference>
<dbReference type="InterPro" id="IPR049730">
    <property type="entry name" value="SNF2/RAD54-like_C"/>
</dbReference>
<dbReference type="Pfam" id="PF13907">
    <property type="entry name" value="CHD1-like_C"/>
    <property type="match status" value="1"/>
</dbReference>
<dbReference type="EMBL" id="JALJOS010000007">
    <property type="protein sequence ID" value="KAK9836635.1"/>
    <property type="molecule type" value="Genomic_DNA"/>
</dbReference>
<proteinExistence type="inferred from homology"/>
<evidence type="ECO:0000256" key="11">
    <source>
        <dbReference type="SAM" id="MobiDB-lite"/>
    </source>
</evidence>
<dbReference type="FunFam" id="3.40.50.10810:FF:000005">
    <property type="entry name" value="Photoperiod-independent early flowering 1"/>
    <property type="match status" value="1"/>
</dbReference>
<name>A0AAW1RSJ1_9CHLO</name>
<dbReference type="Pfam" id="PF00271">
    <property type="entry name" value="Helicase_C"/>
    <property type="match status" value="1"/>
</dbReference>
<feature type="compositionally biased region" description="Basic and acidic residues" evidence="11">
    <location>
        <begin position="1648"/>
        <end position="1676"/>
    </location>
</feature>
<dbReference type="Pfam" id="PF00176">
    <property type="entry name" value="SNF2-rel_dom"/>
    <property type="match status" value="1"/>
</dbReference>
<dbReference type="PROSITE" id="PS50013">
    <property type="entry name" value="CHROMO_2"/>
    <property type="match status" value="2"/>
</dbReference>
<dbReference type="InterPro" id="IPR038718">
    <property type="entry name" value="SNF2-like_sf"/>
</dbReference>
<comment type="similarity">
    <text evidence="2">Belongs to the SNF2/RAD54 helicase family.</text>
</comment>
<dbReference type="Gene3D" id="1.10.10.60">
    <property type="entry name" value="Homeodomain-like"/>
    <property type="match status" value="1"/>
</dbReference>
<keyword evidence="3" id="KW-0677">Repeat</keyword>
<feature type="region of interest" description="Disordered" evidence="11">
    <location>
        <begin position="1792"/>
        <end position="1812"/>
    </location>
</feature>
<keyword evidence="7" id="KW-0067">ATP-binding</keyword>
<evidence type="ECO:0000256" key="6">
    <source>
        <dbReference type="ARBA" id="ARBA00022806"/>
    </source>
</evidence>
<feature type="compositionally biased region" description="Low complexity" evidence="11">
    <location>
        <begin position="150"/>
        <end position="167"/>
    </location>
</feature>
<evidence type="ECO:0000259" key="13">
    <source>
        <dbReference type="PROSITE" id="PS51192"/>
    </source>
</evidence>
<evidence type="ECO:0000313" key="15">
    <source>
        <dbReference type="EMBL" id="KAK9836635.1"/>
    </source>
</evidence>
<dbReference type="Pfam" id="PF11264">
    <property type="entry name" value="ThylakoidFormat"/>
    <property type="match status" value="1"/>
</dbReference>
<evidence type="ECO:0000259" key="12">
    <source>
        <dbReference type="PROSITE" id="PS50013"/>
    </source>
</evidence>
<evidence type="ECO:0000256" key="7">
    <source>
        <dbReference type="ARBA" id="ARBA00022840"/>
    </source>
</evidence>
<evidence type="ECO:0000256" key="10">
    <source>
        <dbReference type="ARBA" id="ARBA00023242"/>
    </source>
</evidence>
<comment type="subcellular location">
    <subcellularLocation>
        <location evidence="1">Nucleus</location>
    </subcellularLocation>
</comment>
<dbReference type="GO" id="GO:0000785">
    <property type="term" value="C:chromatin"/>
    <property type="evidence" value="ECO:0007669"/>
    <property type="project" value="TreeGrafter"/>
</dbReference>
<dbReference type="Gene3D" id="3.40.50.10810">
    <property type="entry name" value="Tandem AAA-ATPase domain"/>
    <property type="match status" value="1"/>
</dbReference>
<evidence type="ECO:0000256" key="9">
    <source>
        <dbReference type="ARBA" id="ARBA00023125"/>
    </source>
</evidence>
<feature type="domain" description="Helicase ATP-binding" evidence="13">
    <location>
        <begin position="531"/>
        <end position="702"/>
    </location>
</feature>
<dbReference type="SMART" id="SM00298">
    <property type="entry name" value="CHROMO"/>
    <property type="match status" value="2"/>
</dbReference>
<dbReference type="GO" id="GO:0003677">
    <property type="term" value="F:DNA binding"/>
    <property type="evidence" value="ECO:0007669"/>
    <property type="project" value="UniProtKB-KW"/>
</dbReference>
<feature type="compositionally biased region" description="Polar residues" evidence="11">
    <location>
        <begin position="275"/>
        <end position="284"/>
    </location>
</feature>
<keyword evidence="6" id="KW-0347">Helicase</keyword>
<dbReference type="PANTHER" id="PTHR45623">
    <property type="entry name" value="CHROMODOMAIN-HELICASE-DNA-BINDING PROTEIN 3-RELATED-RELATED"/>
    <property type="match status" value="1"/>
</dbReference>
<dbReference type="SUPFAM" id="SSF54160">
    <property type="entry name" value="Chromo domain-like"/>
    <property type="match status" value="2"/>
</dbReference>
<dbReference type="GO" id="GO:0140658">
    <property type="term" value="F:ATP-dependent chromatin remodeler activity"/>
    <property type="evidence" value="ECO:0007669"/>
    <property type="project" value="TreeGrafter"/>
</dbReference>
<keyword evidence="8" id="KW-0156">Chromatin regulator</keyword>
<feature type="compositionally biased region" description="Basic and acidic residues" evidence="11">
    <location>
        <begin position="2059"/>
        <end position="2072"/>
    </location>
</feature>
<dbReference type="GO" id="GO:0003682">
    <property type="term" value="F:chromatin binding"/>
    <property type="evidence" value="ECO:0007669"/>
    <property type="project" value="TreeGrafter"/>
</dbReference>
<keyword evidence="10" id="KW-0539">Nucleus</keyword>
<sequence>MQYSNYNSQPSGQPPAQRQHTVQAPPDWNAAARHYYDPYRADRPPEAYAQADARIASYAQPCSGYQAPQLQQTSMPSHPMSSQNRHPQGAGYGEGGLSEEEEEDEADDGRDEDFAPTAAGGSGRSRRPLMNPMGMGDESSEEEEPRRRQQAPQMRQVDARSPPASGRSRPRPVYAEEEEDEMDARQAHADYVMAQRMSQQINSGRPRRAAAQQATQGFIAAAESDPELDEDDEDGMQRSTALGLRAHPRKMQQSYAGYHEQQAPRRGRNPKHTPMRSSSRSGQRVSYVEEFDPELDSEPEEQARAPKVETIPAFIDSSEPMDDEVERVLKHRDMEGVEPDPKDVWSSREFYVKWKRWAYIHCSWDSDATLQQLGGYKRVVNYIKRQDDLEASRQHMTREEIEMRDVEHQMEMQLVETHTQVERIIGERYEDVVDEDTNHVKETRKFLVKWKGLPYSECTYETHENIFKQDLSVALDLYQMREARQMQSTRGVDAARTAWAAKKTRALQVQPSFLKFGQLRDYQLDGLNWLILAWSKDLNCILADEMGLGKTILAVSFLGYLSEGMRVGGPFLVVVPLSTVPNWIREFSRWMPQMNVIVYVGDSKSREVARAFEFPSQYGSPALKFDVLITTYELVLKDAPILSRIRWQYLMVDEAHRLKNAESALYQELFTWQFKNKLLITGTPLQNSMKELWALLHFLDPWRFPNCQQFEEENDPHDAAKVGHLHALLRPQLLRRVIKDVEKSLPPKNERILRVPMSPLQKQYYKWILSRNFKELNKGARAGGQVSLLNIITELKKCCNHPFLFESADDNYRGGEEDRNAVDRLVVTSGKMVLLDKLLRRLHETKHRVLIFSQMVRLLDVISDYMRLRGFQHQRLDGSTPGTQRHQAMEHFNAPGSADFAFLLSTRAGGLGINLATADTVVIFDSDWNPQNDLQAMSRAHRIGQTETVNIYRFVTSGSVEEDILERAKNKMIIDHLVIQRMDTSGRTVTDAQASNPGKMFGKDELSAILRFGAEALFKEPESNAEQQQKALQEDDIDNILARAEVVQDTKAEGGGAGDDLLASFNVATFQGEADDAAFWERLIPVNERTAAEVAEEKELGVRSARLKNADDQISTRDSSPDSAGGRSSRKSGKASRREGTSSARKFAGGKDAPGAPIEGAALRVDEWPSPRGNGSQNGAACKPLSKRDAGLFVRAVRHYGMLSQMDLIAAEVGPRLVEASPAARKALWKALVEGCEQVQMESDAAGAREVVLDFFGVSVKAQDVTSFINRMQLLASKIEAVKEPEKHFRLETLLLPPAKWASACGWTTRDDAALLLGVYWHGLGHWDKIGADERLALDAKLAAASAEKTDGKKGLESVPAQKDLPKGTHLETRVLALLRKLESAATLPSVTLGRGGKAGTNARGVAAGYGKQSTLGFQRTGAQPPSKRRRTAAAEPEPVASHAPAPSADEVLMTEVMMEVKKLRTLQRKGSELERTKVVDKTRKYLRQVGDHIERIAERKGTKAAAERRRLWNFVSTFTENNMSGAKLMSIYQRLASGEHTSAADHNILASGRAGSGADMMGDAGEDGELVGVRRGHLDGAARHAPAAARPRSGQHDGGWGSHGERSQWKGRAESVDHGWDAPVPEGSGLKEEDQEEEEDDGEYEPGESREPSWPGHDRSEDHHDFQSRDWEPGRGSRRGGFSTASRLATLADQQSESADGFDKPCPDGIHRDALAYNQNSTRKLRQDPRRVSKLISARCGHRQGSSCQVEGAGKRWAFSHKEAMHSSLALTLLTVPHSHKPAQCFCRSAHGSLSSSTRSSRKQLSVQPLRQSTCSQRSAQRLCASVKDWNPPTISDTKQKFYKQFKTPINPIYNTVIQELLVQQHLMRWNINYKYDAIFGLGFTSVFDQVLGGLPAETSKKLFMAYLNALDENADQYRQDTEQMTKWAAEKKGSPDQVTPKEDGDDFQKALAAVAEKGKMGSWHYTRFFAIGLFRLLELTEAKDPKALNSLVKAMNASPDAVNRDLMTYKGVLSKLNAAKEMMKEMVEREQRKNKEREAEKAEKAKAASNASSSSESDSKPEAKPADVKA</sequence>
<dbReference type="GO" id="GO:0005634">
    <property type="term" value="C:nucleus"/>
    <property type="evidence" value="ECO:0007669"/>
    <property type="project" value="UniProtKB-SubCell"/>
</dbReference>
<feature type="region of interest" description="Disordered" evidence="11">
    <location>
        <begin position="1693"/>
        <end position="1712"/>
    </location>
</feature>
<feature type="region of interest" description="Disordered" evidence="11">
    <location>
        <begin position="2026"/>
        <end position="2072"/>
    </location>
</feature>
<evidence type="ECO:0000313" key="16">
    <source>
        <dbReference type="Proteomes" id="UP001438707"/>
    </source>
</evidence>
<evidence type="ECO:0000259" key="14">
    <source>
        <dbReference type="PROSITE" id="PS51194"/>
    </source>
</evidence>
<dbReference type="PROSITE" id="PS51194">
    <property type="entry name" value="HELICASE_CTER"/>
    <property type="match status" value="1"/>
</dbReference>
<dbReference type="GO" id="GO:0034728">
    <property type="term" value="P:nucleosome organization"/>
    <property type="evidence" value="ECO:0007669"/>
    <property type="project" value="TreeGrafter"/>
</dbReference>
<feature type="region of interest" description="Disordered" evidence="11">
    <location>
        <begin position="1582"/>
        <end position="1683"/>
    </location>
</feature>
<dbReference type="InterPro" id="IPR016197">
    <property type="entry name" value="Chromo-like_dom_sf"/>
</dbReference>
<feature type="region of interest" description="Disordered" evidence="11">
    <location>
        <begin position="197"/>
        <end position="216"/>
    </location>
</feature>
<dbReference type="Proteomes" id="UP001438707">
    <property type="component" value="Unassembled WGS sequence"/>
</dbReference>
<dbReference type="SMART" id="SM00490">
    <property type="entry name" value="HELICc"/>
    <property type="match status" value="1"/>
</dbReference>
<dbReference type="GO" id="GO:0042393">
    <property type="term" value="F:histone binding"/>
    <property type="evidence" value="ECO:0007669"/>
    <property type="project" value="TreeGrafter"/>
</dbReference>
<dbReference type="SUPFAM" id="SSF52540">
    <property type="entry name" value="P-loop containing nucleoside triphosphate hydrolases"/>
    <property type="match status" value="2"/>
</dbReference>
<gene>
    <name evidence="15" type="ORF">WJX74_004840</name>
</gene>
<keyword evidence="9" id="KW-0238">DNA-binding</keyword>
<evidence type="ECO:0000256" key="8">
    <source>
        <dbReference type="ARBA" id="ARBA00022853"/>
    </source>
</evidence>
<feature type="region of interest" description="Disordered" evidence="11">
    <location>
        <begin position="1410"/>
        <end position="1446"/>
    </location>
</feature>
<feature type="compositionally biased region" description="Polar residues" evidence="11">
    <location>
        <begin position="1412"/>
        <end position="1424"/>
    </location>
</feature>
<comment type="caution">
    <text evidence="15">The sequence shown here is derived from an EMBL/GenBank/DDBJ whole genome shotgun (WGS) entry which is preliminary data.</text>
</comment>
<feature type="compositionally biased region" description="Basic and acidic residues" evidence="11">
    <location>
        <begin position="34"/>
        <end position="45"/>
    </location>
</feature>
<dbReference type="Pfam" id="PF00385">
    <property type="entry name" value="Chromo"/>
    <property type="match status" value="2"/>
</dbReference>
<feature type="compositionally biased region" description="Low complexity" evidence="11">
    <location>
        <begin position="1792"/>
        <end position="1807"/>
    </location>
</feature>
<feature type="compositionally biased region" description="Basic residues" evidence="11">
    <location>
        <begin position="265"/>
        <end position="274"/>
    </location>
</feature>
<feature type="domain" description="Chromo" evidence="12">
    <location>
        <begin position="419"/>
        <end position="490"/>
    </location>
</feature>
<evidence type="ECO:0000256" key="5">
    <source>
        <dbReference type="ARBA" id="ARBA00022801"/>
    </source>
</evidence>
<dbReference type="Gene3D" id="3.40.50.300">
    <property type="entry name" value="P-loop containing nucleotide triphosphate hydrolases"/>
    <property type="match status" value="1"/>
</dbReference>
<feature type="compositionally biased region" description="Polar residues" evidence="11">
    <location>
        <begin position="66"/>
        <end position="86"/>
    </location>
</feature>
<dbReference type="InterPro" id="IPR027417">
    <property type="entry name" value="P-loop_NTPase"/>
</dbReference>
<feature type="compositionally biased region" description="Basic and acidic residues" evidence="11">
    <location>
        <begin position="2026"/>
        <end position="2048"/>
    </location>
</feature>
<feature type="compositionally biased region" description="Low complexity" evidence="11">
    <location>
        <begin position="1584"/>
        <end position="1593"/>
    </location>
</feature>
<dbReference type="GO" id="GO:0016887">
    <property type="term" value="F:ATP hydrolysis activity"/>
    <property type="evidence" value="ECO:0007669"/>
    <property type="project" value="TreeGrafter"/>
</dbReference>
<feature type="region of interest" description="Disordered" evidence="11">
    <location>
        <begin position="241"/>
        <end position="286"/>
    </location>
</feature>
<feature type="compositionally biased region" description="Low complexity" evidence="11">
    <location>
        <begin position="2049"/>
        <end position="2058"/>
    </location>
</feature>